<keyword evidence="1" id="KW-0677">Repeat</keyword>
<dbReference type="GO" id="GO:0005634">
    <property type="term" value="C:nucleus"/>
    <property type="evidence" value="ECO:0007669"/>
    <property type="project" value="TreeGrafter"/>
</dbReference>
<dbReference type="OrthoDB" id="21449at2759"/>
<dbReference type="InterPro" id="IPR043509">
    <property type="entry name" value="Bromo_Brdt_II"/>
</dbReference>
<dbReference type="AlphaFoldDB" id="Q4T6W3"/>
<dbReference type="KEGG" id="tng:GSTEN00006084G001"/>
<feature type="non-terminal residue" evidence="9">
    <location>
        <position position="1"/>
    </location>
</feature>
<feature type="compositionally biased region" description="Basic and acidic residues" evidence="6">
    <location>
        <begin position="425"/>
        <end position="435"/>
    </location>
</feature>
<dbReference type="GO" id="GO:0000785">
    <property type="term" value="C:chromatin"/>
    <property type="evidence" value="ECO:0007669"/>
    <property type="project" value="TreeGrafter"/>
</dbReference>
<dbReference type="Gene3D" id="1.20.920.10">
    <property type="entry name" value="Bromodomain-like"/>
    <property type="match status" value="2"/>
</dbReference>
<dbReference type="InterPro" id="IPR050935">
    <property type="entry name" value="Bromo_chromatin_reader"/>
</dbReference>
<dbReference type="PANTHER" id="PTHR22880">
    <property type="entry name" value="FALZ-RELATED BROMODOMAIN-CONTAINING PROTEINS"/>
    <property type="match status" value="1"/>
</dbReference>
<feature type="region of interest" description="Disordered" evidence="6">
    <location>
        <begin position="363"/>
        <end position="445"/>
    </location>
</feature>
<feature type="compositionally biased region" description="Low complexity" evidence="6">
    <location>
        <begin position="189"/>
        <end position="220"/>
    </location>
</feature>
<dbReference type="Gene3D" id="1.20.1270.220">
    <property type="match status" value="1"/>
</dbReference>
<evidence type="ECO:0000259" key="8">
    <source>
        <dbReference type="PROSITE" id="PS51525"/>
    </source>
</evidence>
<feature type="domain" description="Bromo" evidence="7">
    <location>
        <begin position="45"/>
        <end position="117"/>
    </location>
</feature>
<dbReference type="Pfam" id="PF17035">
    <property type="entry name" value="BET"/>
    <property type="match status" value="1"/>
</dbReference>
<name>Q4T6W3_TETNG</name>
<organism evidence="9">
    <name type="scientific">Tetraodon nigroviridis</name>
    <name type="common">Spotted green pufferfish</name>
    <name type="synonym">Chelonodon nigroviridis</name>
    <dbReference type="NCBI Taxonomy" id="99883"/>
    <lineage>
        <taxon>Eukaryota</taxon>
        <taxon>Metazoa</taxon>
        <taxon>Chordata</taxon>
        <taxon>Craniata</taxon>
        <taxon>Vertebrata</taxon>
        <taxon>Euteleostomi</taxon>
        <taxon>Actinopterygii</taxon>
        <taxon>Neopterygii</taxon>
        <taxon>Teleostei</taxon>
        <taxon>Neoteleostei</taxon>
        <taxon>Acanthomorphata</taxon>
        <taxon>Eupercaria</taxon>
        <taxon>Tetraodontiformes</taxon>
        <taxon>Tetradontoidea</taxon>
        <taxon>Tetraodontidae</taxon>
        <taxon>Tetraodon</taxon>
    </lineage>
</organism>
<gene>
    <name evidence="9" type="ORF">GSTENG00006084001</name>
</gene>
<comment type="similarity">
    <text evidence="4">Belongs to the BET family.</text>
</comment>
<evidence type="ECO:0000256" key="3">
    <source>
        <dbReference type="ARBA" id="ARBA00023117"/>
    </source>
</evidence>
<protein>
    <submittedName>
        <fullName evidence="9">(spotted green pufferfish) hypothetical protein</fullName>
    </submittedName>
</protein>
<evidence type="ECO:0000313" key="9">
    <source>
        <dbReference type="EMBL" id="CAF91369.1"/>
    </source>
</evidence>
<dbReference type="PROSITE" id="PS50014">
    <property type="entry name" value="BROMODOMAIN_2"/>
    <property type="match status" value="2"/>
</dbReference>
<feature type="domain" description="NET" evidence="8">
    <location>
        <begin position="452"/>
        <end position="530"/>
    </location>
</feature>
<dbReference type="InterPro" id="IPR001487">
    <property type="entry name" value="Bromodomain"/>
</dbReference>
<dbReference type="PROSITE" id="PS51525">
    <property type="entry name" value="NET"/>
    <property type="match status" value="1"/>
</dbReference>
<dbReference type="InterPro" id="IPR043508">
    <property type="entry name" value="Bromo_Brdt_I"/>
</dbReference>
<evidence type="ECO:0000256" key="5">
    <source>
        <dbReference type="PROSITE-ProRule" id="PRU00035"/>
    </source>
</evidence>
<dbReference type="InterPro" id="IPR018359">
    <property type="entry name" value="Bromodomain_CS"/>
</dbReference>
<reference evidence="9" key="2">
    <citation type="submission" date="2004-02" db="EMBL/GenBank/DDBJ databases">
        <authorList>
            <consortium name="Genoscope"/>
            <consortium name="Whitehead Institute Centre for Genome Research"/>
        </authorList>
    </citation>
    <scope>NUCLEOTIDE SEQUENCE</scope>
</reference>
<dbReference type="SUPFAM" id="SSF47370">
    <property type="entry name" value="Bromodomain"/>
    <property type="match status" value="2"/>
</dbReference>
<evidence type="ECO:0000256" key="4">
    <source>
        <dbReference type="ARBA" id="ARBA00044509"/>
    </source>
</evidence>
<dbReference type="PANTHER" id="PTHR22880:SF246">
    <property type="entry name" value="BROMODOMAIN-CONTAINING PROTEIN 3"/>
    <property type="match status" value="1"/>
</dbReference>
<evidence type="ECO:0000256" key="2">
    <source>
        <dbReference type="ARBA" id="ARBA00022853"/>
    </source>
</evidence>
<dbReference type="FunFam" id="1.20.920.10:FF:000002">
    <property type="entry name" value="Bromodomain-containing protein 4"/>
    <property type="match status" value="1"/>
</dbReference>
<feature type="domain" description="Bromo" evidence="7">
    <location>
        <begin position="275"/>
        <end position="347"/>
    </location>
</feature>
<keyword evidence="2" id="KW-0156">Chromatin regulator</keyword>
<dbReference type="PROSITE" id="PS00633">
    <property type="entry name" value="BROMODOMAIN_1"/>
    <property type="match status" value="2"/>
</dbReference>
<evidence type="ECO:0000259" key="7">
    <source>
        <dbReference type="PROSITE" id="PS50014"/>
    </source>
</evidence>
<feature type="compositionally biased region" description="Polar residues" evidence="6">
    <location>
        <begin position="166"/>
        <end position="186"/>
    </location>
</feature>
<evidence type="ECO:0000256" key="6">
    <source>
        <dbReference type="SAM" id="MobiDB-lite"/>
    </source>
</evidence>
<keyword evidence="3 5" id="KW-0103">Bromodomain</keyword>
<feature type="region of interest" description="Disordered" evidence="6">
    <location>
        <begin position="1"/>
        <end position="29"/>
    </location>
</feature>
<comment type="caution">
    <text evidence="9">The sequence shown here is derived from an EMBL/GenBank/DDBJ whole genome shotgun (WGS) entry which is preliminary data.</text>
</comment>
<reference evidence="9" key="1">
    <citation type="journal article" date="2004" name="Nature">
        <title>Genome duplication in the teleost fish Tetraodon nigroviridis reveals the early vertebrate proto-karyotype.</title>
        <authorList>
            <person name="Jaillon O."/>
            <person name="Aury J.-M."/>
            <person name="Brunet F."/>
            <person name="Petit J.-L."/>
            <person name="Stange-Thomann N."/>
            <person name="Mauceli E."/>
            <person name="Bouneau L."/>
            <person name="Fischer C."/>
            <person name="Ozouf-Costaz C."/>
            <person name="Bernot A."/>
            <person name="Nicaud S."/>
            <person name="Jaffe D."/>
            <person name="Fisher S."/>
            <person name="Lutfalla G."/>
            <person name="Dossat C."/>
            <person name="Segurens B."/>
            <person name="Dasilva C."/>
            <person name="Salanoubat M."/>
            <person name="Levy M."/>
            <person name="Boudet N."/>
            <person name="Castellano S."/>
            <person name="Anthouard V."/>
            <person name="Jubin C."/>
            <person name="Castelli V."/>
            <person name="Katinka M."/>
            <person name="Vacherie B."/>
            <person name="Biemont C."/>
            <person name="Skalli Z."/>
            <person name="Cattolico L."/>
            <person name="Poulain J."/>
            <person name="De Berardinis V."/>
            <person name="Cruaud C."/>
            <person name="Duprat S."/>
            <person name="Brottier P."/>
            <person name="Coutanceau J.-P."/>
            <person name="Gouzy J."/>
            <person name="Parra G."/>
            <person name="Lardier G."/>
            <person name="Chapple C."/>
            <person name="McKernan K.J."/>
            <person name="McEwan P."/>
            <person name="Bosak S."/>
            <person name="Kellis M."/>
            <person name="Volff J.-N."/>
            <person name="Guigo R."/>
            <person name="Zody M.C."/>
            <person name="Mesirov J."/>
            <person name="Lindblad-Toh K."/>
            <person name="Birren B."/>
            <person name="Nusbaum C."/>
            <person name="Kahn D."/>
            <person name="Robinson-Rechavi M."/>
            <person name="Laudet V."/>
            <person name="Schachter V."/>
            <person name="Quetier F."/>
            <person name="Saurin W."/>
            <person name="Scarpelli C."/>
            <person name="Wincker P."/>
            <person name="Lander E.S."/>
            <person name="Weissenbach J."/>
            <person name="Roest Crollius H."/>
        </authorList>
    </citation>
    <scope>NUCLEOTIDE SEQUENCE [LARGE SCALE GENOMIC DNA]</scope>
</reference>
<accession>Q4T6W3</accession>
<dbReference type="InterPro" id="IPR036427">
    <property type="entry name" value="Bromodomain-like_sf"/>
</dbReference>
<dbReference type="FunFam" id="1.20.1270.220:FF:000001">
    <property type="entry name" value="bromodomain-containing protein 2 isoform X1"/>
    <property type="match status" value="1"/>
</dbReference>
<feature type="compositionally biased region" description="Low complexity" evidence="6">
    <location>
        <begin position="153"/>
        <end position="165"/>
    </location>
</feature>
<dbReference type="CDD" id="cd05498">
    <property type="entry name" value="Bromo_Brdt_II_like"/>
    <property type="match status" value="1"/>
</dbReference>
<evidence type="ECO:0000256" key="1">
    <source>
        <dbReference type="ARBA" id="ARBA00022737"/>
    </source>
</evidence>
<dbReference type="CDD" id="cd05497">
    <property type="entry name" value="Bromo_Brdt_I_like"/>
    <property type="match status" value="1"/>
</dbReference>
<dbReference type="SMART" id="SM00297">
    <property type="entry name" value="BROMO"/>
    <property type="match status" value="2"/>
</dbReference>
<sequence length="530" mass="58944">MPADAESDSLQLINPPPPEIENPDKPGRRTNQLQFMQNVVVKSLWRHHYAWPFYEPVDAVALGLSDYHKIITSPMDLGTIKKRLENNYYWTASECLQDFNTMFTNCYIYNKPTDDIVLMALTLEKIFLQKVGQMPQEEVEVHPQAAKGKNKKSSASGKNNGSVSKTSSTLASPAQPGVSSTASGSALEQAALPKPQADAAAAADASPTASRGSSRPQSQRSLRKSSRVNGQARKSVEEEEEPPPPPPPNREREQSGLSERLKFCNVLLKEMLSKKHAAYAWPFYEPVDAEALQLHDYHDIIKYPMDLSTVKRKMDGGEYPDADSFAADVRLIFSNCYRYNPAQLEVVAQAKKLQGVFEKSFAKIPDEPANPGQAPAAASGKSDRTDERAAPLAEVQEQAGADQDKAAPDRLAAVSEVPPNKRKKKDDQNNIDRQNRGSPTFDSGNLWKKLKSWDPEAKCLPLTYEEKHQLSLDINRLPGKKLGCVVQIIQTLEPSTCEANPDEIEIDFEVLKPSTLRQLQQYVKHCLHQQ</sequence>
<dbReference type="FunFam" id="1.20.920.10:FF:000003">
    <property type="entry name" value="Bromodomain-containing protein 2"/>
    <property type="match status" value="1"/>
</dbReference>
<dbReference type="GO" id="GO:0006355">
    <property type="term" value="P:regulation of DNA-templated transcription"/>
    <property type="evidence" value="ECO:0007669"/>
    <property type="project" value="TreeGrafter"/>
</dbReference>
<dbReference type="PRINTS" id="PR00503">
    <property type="entry name" value="BROMODOMAIN"/>
</dbReference>
<dbReference type="InterPro" id="IPR027353">
    <property type="entry name" value="NET_dom"/>
</dbReference>
<dbReference type="InterPro" id="IPR038336">
    <property type="entry name" value="NET_sf"/>
</dbReference>
<proteinExistence type="inferred from homology"/>
<feature type="region of interest" description="Disordered" evidence="6">
    <location>
        <begin position="138"/>
        <end position="256"/>
    </location>
</feature>
<dbReference type="Pfam" id="PF00439">
    <property type="entry name" value="Bromodomain"/>
    <property type="match status" value="2"/>
</dbReference>
<dbReference type="GO" id="GO:0006338">
    <property type="term" value="P:chromatin remodeling"/>
    <property type="evidence" value="ECO:0007669"/>
    <property type="project" value="TreeGrafter"/>
</dbReference>
<dbReference type="EMBL" id="CAAE01008542">
    <property type="protein sequence ID" value="CAF91369.1"/>
    <property type="molecule type" value="Genomic_DNA"/>
</dbReference>